<dbReference type="PANTHER" id="PTHR42928">
    <property type="entry name" value="TRICARBOXYLATE-BINDING PROTEIN"/>
    <property type="match status" value="1"/>
</dbReference>
<dbReference type="InterPro" id="IPR005064">
    <property type="entry name" value="BUG"/>
</dbReference>
<dbReference type="Gene3D" id="3.40.190.150">
    <property type="entry name" value="Bordetella uptake gene, domain 1"/>
    <property type="match status" value="1"/>
</dbReference>
<organism evidence="3">
    <name type="scientific">Variovorax paradoxus</name>
    <dbReference type="NCBI Taxonomy" id="34073"/>
    <lineage>
        <taxon>Bacteria</taxon>
        <taxon>Pseudomonadati</taxon>
        <taxon>Pseudomonadota</taxon>
        <taxon>Betaproteobacteria</taxon>
        <taxon>Burkholderiales</taxon>
        <taxon>Comamonadaceae</taxon>
        <taxon>Variovorax</taxon>
    </lineage>
</organism>
<dbReference type="PIRSF" id="PIRSF017082">
    <property type="entry name" value="YflP"/>
    <property type="match status" value="1"/>
</dbReference>
<evidence type="ECO:0000256" key="1">
    <source>
        <dbReference type="ARBA" id="ARBA00006987"/>
    </source>
</evidence>
<dbReference type="CDD" id="cd07012">
    <property type="entry name" value="PBP2_Bug_TTT"/>
    <property type="match status" value="1"/>
</dbReference>
<protein>
    <recommendedName>
        <fullName evidence="4">Tripartite tricarboxylate transporter substrate binding protein</fullName>
    </recommendedName>
</protein>
<dbReference type="SUPFAM" id="SSF53850">
    <property type="entry name" value="Periplasmic binding protein-like II"/>
    <property type="match status" value="1"/>
</dbReference>
<evidence type="ECO:0000256" key="2">
    <source>
        <dbReference type="SAM" id="SignalP"/>
    </source>
</evidence>
<dbReference type="Pfam" id="PF03401">
    <property type="entry name" value="TctC"/>
    <property type="match status" value="1"/>
</dbReference>
<dbReference type="AlphaFoldDB" id="A0A679J600"/>
<accession>A0A679J600</accession>
<gene>
    <name evidence="3" type="ORF">VVAX_02510</name>
</gene>
<dbReference type="Gene3D" id="3.40.190.10">
    <property type="entry name" value="Periplasmic binding protein-like II"/>
    <property type="match status" value="1"/>
</dbReference>
<dbReference type="InterPro" id="IPR042100">
    <property type="entry name" value="Bug_dom1"/>
</dbReference>
<feature type="chain" id="PRO_5025476496" description="Tripartite tricarboxylate transporter substrate binding protein" evidence="2">
    <location>
        <begin position="26"/>
        <end position="326"/>
    </location>
</feature>
<comment type="similarity">
    <text evidence="1">Belongs to the UPF0065 (bug) family.</text>
</comment>
<evidence type="ECO:0000313" key="3">
    <source>
        <dbReference type="EMBL" id="CAA2103932.1"/>
    </source>
</evidence>
<dbReference type="RefSeq" id="WP_339090150.1">
    <property type="nucleotide sequence ID" value="NZ_LR743507.1"/>
</dbReference>
<dbReference type="EMBL" id="LR743507">
    <property type="protein sequence ID" value="CAA2103932.1"/>
    <property type="molecule type" value="Genomic_DNA"/>
</dbReference>
<evidence type="ECO:0008006" key="4">
    <source>
        <dbReference type="Google" id="ProtNLM"/>
    </source>
</evidence>
<sequence length="326" mass="34277">MNINFNITRICAGVALAAAAGLVAAQGFPSAKPIRLIVGYPPGGGIDFAARTVQVPLQEALKQQLVVDYKPGASGMIAATELTRQPADGYTLLLANTGPFAIAPYLQSKPPYDPIRQFTYIGQISQGSYIAVTRPDHPAKNLKEFVAWAKGQPGKVNFASGGNGTSTHLNGELMNQVTGLDMTHVPYKGSAPAVQDLIGGQTQILIDAGSVLLPQVKGGKLKALAVTGPVRDPQLPDVPTVKELGLAGMESVGFQGLVGPANMPKDVVDRLAAELARALALPDVKAKFATAGAEVHSLGPAEFAAFVKADNEKWSRLIRERKLQLD</sequence>
<keyword evidence="2" id="KW-0732">Signal</keyword>
<proteinExistence type="inferred from homology"/>
<dbReference type="PANTHER" id="PTHR42928:SF5">
    <property type="entry name" value="BLR1237 PROTEIN"/>
    <property type="match status" value="1"/>
</dbReference>
<name>A0A679J600_VARPD</name>
<feature type="signal peptide" evidence="2">
    <location>
        <begin position="1"/>
        <end position="25"/>
    </location>
</feature>
<reference evidence="3" key="1">
    <citation type="submission" date="2019-12" db="EMBL/GenBank/DDBJ databases">
        <authorList>
            <person name="Cremers G."/>
        </authorList>
    </citation>
    <scope>NUCLEOTIDE SEQUENCE</scope>
    <source>
        <strain evidence="3">Vvax</strain>
    </source>
</reference>